<dbReference type="Gene3D" id="3.90.550.10">
    <property type="entry name" value="Spore Coat Polysaccharide Biosynthesis Protein SpsA, Chain A"/>
    <property type="match status" value="1"/>
</dbReference>
<keyword evidence="2" id="KW-1185">Reference proteome</keyword>
<gene>
    <name evidence="1" type="ORF">J3Q64DRAFT_1779756</name>
</gene>
<dbReference type="EMBL" id="JBCLYO010000049">
    <property type="protein sequence ID" value="KAL0073928.1"/>
    <property type="molecule type" value="Genomic_DNA"/>
</dbReference>
<evidence type="ECO:0000313" key="2">
    <source>
        <dbReference type="Proteomes" id="UP001448207"/>
    </source>
</evidence>
<dbReference type="Proteomes" id="UP001448207">
    <property type="component" value="Unassembled WGS sequence"/>
</dbReference>
<dbReference type="Pfam" id="PF01501">
    <property type="entry name" value="Glyco_transf_8"/>
    <property type="match status" value="2"/>
</dbReference>
<dbReference type="PANTHER" id="PTHR11183">
    <property type="entry name" value="GLYCOGENIN SUBFAMILY MEMBER"/>
    <property type="match status" value="1"/>
</dbReference>
<organism evidence="1 2">
    <name type="scientific">Phycomyces blakesleeanus</name>
    <dbReference type="NCBI Taxonomy" id="4837"/>
    <lineage>
        <taxon>Eukaryota</taxon>
        <taxon>Fungi</taxon>
        <taxon>Fungi incertae sedis</taxon>
        <taxon>Mucoromycota</taxon>
        <taxon>Mucoromycotina</taxon>
        <taxon>Mucoromycetes</taxon>
        <taxon>Mucorales</taxon>
        <taxon>Phycomycetaceae</taxon>
        <taxon>Phycomyces</taxon>
    </lineage>
</organism>
<sequence>MEAFVTLVATDSYCPGALVLAHRLRDLNTTRPIVCLVTPEVSKNACLQLAKVCNVVHVNTLRSNDDANLQLLGRPELDITFTKLHAWRLTQYTKIVFLDADTLPLRNVDDLFDWPAFSAAPDAGWPDCFNSGVFVAEPSESVYSELVELASQRGSFDGGDQGLLNTYFSEWSTSPEHRLPFIYNTTPTAQYSYAPAHVQYRNSIAISHFIGQDKPWKWQMFSDGKVFPRGNAWPGLCELVQCWWDTWKKHYGETMPHQLCSSFLDPSSCILSSELQSKPIELFGTTLTNAWDTKRIKDDMQVYDERRHTAPLPPLHITLSTPSWLPEPVQVVPEPMVKYSYIKL</sequence>
<dbReference type="CDD" id="cd02537">
    <property type="entry name" value="GT8_Glycogenin"/>
    <property type="match status" value="1"/>
</dbReference>
<dbReference type="InterPro" id="IPR050587">
    <property type="entry name" value="GNT1/Glycosyltrans_8"/>
</dbReference>
<evidence type="ECO:0000313" key="1">
    <source>
        <dbReference type="EMBL" id="KAL0073928.1"/>
    </source>
</evidence>
<comment type="caution">
    <text evidence="1">The sequence shown here is derived from an EMBL/GenBank/DDBJ whole genome shotgun (WGS) entry which is preliminary data.</text>
</comment>
<dbReference type="SUPFAM" id="SSF53448">
    <property type="entry name" value="Nucleotide-diphospho-sugar transferases"/>
    <property type="match status" value="1"/>
</dbReference>
<dbReference type="InterPro" id="IPR002495">
    <property type="entry name" value="Glyco_trans_8"/>
</dbReference>
<proteinExistence type="predicted"/>
<name>A0ABR3AHU1_PHYBL</name>
<protein>
    <submittedName>
        <fullName evidence="1">Glycogenin-1</fullName>
    </submittedName>
</protein>
<accession>A0ABR3AHU1</accession>
<dbReference type="InterPro" id="IPR029044">
    <property type="entry name" value="Nucleotide-diphossugar_trans"/>
</dbReference>
<reference evidence="1 2" key="1">
    <citation type="submission" date="2024-04" db="EMBL/GenBank/DDBJ databases">
        <title>Symmetric and asymmetric DNA N6-adenine methylation regulates different biological responses in Mucorales.</title>
        <authorList>
            <consortium name="Lawrence Berkeley National Laboratory"/>
            <person name="Lax C."/>
            <person name="Mondo S.J."/>
            <person name="Osorio-Concepcion M."/>
            <person name="Muszewska A."/>
            <person name="Corrochano-Luque M."/>
            <person name="Gutierrez G."/>
            <person name="Riley R."/>
            <person name="Lipzen A."/>
            <person name="Guo J."/>
            <person name="Hundley H."/>
            <person name="Amirebrahimi M."/>
            <person name="Ng V."/>
            <person name="Lorenzo-Gutierrez D."/>
            <person name="Binder U."/>
            <person name="Yang J."/>
            <person name="Song Y."/>
            <person name="Canovas D."/>
            <person name="Navarro E."/>
            <person name="Freitag M."/>
            <person name="Gabaldon T."/>
            <person name="Grigoriev I.V."/>
            <person name="Corrochano L.M."/>
            <person name="Nicolas F.E."/>
            <person name="Garre V."/>
        </authorList>
    </citation>
    <scope>NUCLEOTIDE SEQUENCE [LARGE SCALE GENOMIC DNA]</scope>
    <source>
        <strain evidence="1 2">L51</strain>
    </source>
</reference>